<dbReference type="AlphaFoldDB" id="A0A2J6WED9"/>
<evidence type="ECO:0000313" key="1">
    <source>
        <dbReference type="EMBL" id="PMP67419.1"/>
    </source>
</evidence>
<sequence>MANTTAKVLRLVFKTENGKTYAMEFANPKDTITSEELQTLGNLILTKNIITTKNGDLVQFVDGGIVERTFVDLVP</sequence>
<protein>
    <submittedName>
        <fullName evidence="1">DUF2922 domain-containing protein</fullName>
    </submittedName>
</protein>
<evidence type="ECO:0000313" key="2">
    <source>
        <dbReference type="Proteomes" id="UP000237040"/>
    </source>
</evidence>
<organism evidence="1 2">
    <name type="scientific">Caldisericum exile</name>
    <dbReference type="NCBI Taxonomy" id="693075"/>
    <lineage>
        <taxon>Bacteria</taxon>
        <taxon>Pseudomonadati</taxon>
        <taxon>Caldisericota/Cryosericota group</taxon>
        <taxon>Caldisericota</taxon>
        <taxon>Caldisericia</taxon>
        <taxon>Caldisericales</taxon>
        <taxon>Caldisericaceae</taxon>
        <taxon>Caldisericum</taxon>
    </lineage>
</organism>
<accession>A0A2J6WED9</accession>
<dbReference type="RefSeq" id="WP_416085390.1">
    <property type="nucleotide sequence ID" value="NZ_JBNARP010000016.1"/>
</dbReference>
<dbReference type="EMBL" id="PNIL01000046">
    <property type="protein sequence ID" value="PMP67419.1"/>
    <property type="molecule type" value="Genomic_DNA"/>
</dbReference>
<comment type="caution">
    <text evidence="1">The sequence shown here is derived from an EMBL/GenBank/DDBJ whole genome shotgun (WGS) entry which is preliminary data.</text>
</comment>
<proteinExistence type="predicted"/>
<name>A0A2J6WED9_9BACT</name>
<gene>
    <name evidence="1" type="ORF">C0189_03140</name>
</gene>
<dbReference type="InterPro" id="IPR021321">
    <property type="entry name" value="DUF2922"/>
</dbReference>
<dbReference type="Pfam" id="PF11148">
    <property type="entry name" value="DUF2922"/>
    <property type="match status" value="1"/>
</dbReference>
<dbReference type="Proteomes" id="UP000237040">
    <property type="component" value="Unassembled WGS sequence"/>
</dbReference>
<reference evidence="1 2" key="1">
    <citation type="submission" date="2018-01" db="EMBL/GenBank/DDBJ databases">
        <title>Metagenomic assembled genomes from two thermal pools in the Uzon Caldera, Kamchatka, Russia.</title>
        <authorList>
            <person name="Wilkins L."/>
            <person name="Ettinger C."/>
        </authorList>
    </citation>
    <scope>NUCLEOTIDE SEQUENCE [LARGE SCALE GENOMIC DNA]</scope>
    <source>
        <strain evidence="1">ZAV-07</strain>
    </source>
</reference>